<dbReference type="InterPro" id="IPR051138">
    <property type="entry name" value="PIM_Ser/Thr_kinase"/>
</dbReference>
<proteinExistence type="inferred from homology"/>
<dbReference type="Bgee" id="ENSELUG00000009693">
    <property type="expression patterns" value="Expressed in brain and 1 other cell type or tissue"/>
</dbReference>
<reference evidence="15" key="1">
    <citation type="journal article" date="2014" name="PLoS ONE">
        <title>The genome and linkage map of the northern pike (Esox lucius): conserved synteny revealed between the salmonid sister group and the Neoteleostei.</title>
        <authorList>
            <person name="Rondeau E.B."/>
            <person name="Minkley D.R."/>
            <person name="Leong J.S."/>
            <person name="Messmer A.M."/>
            <person name="Jantzen J.R."/>
            <person name="von Schalburg K.R."/>
            <person name="Lemon C."/>
            <person name="Bird N.H."/>
            <person name="Koop B.F."/>
        </authorList>
    </citation>
    <scope>NUCLEOTIDE SEQUENCE</scope>
</reference>
<keyword evidence="4" id="KW-0808">Transferase</keyword>
<keyword evidence="15" id="KW-1185">Reference proteome</keyword>
<dbReference type="PANTHER" id="PTHR22984">
    <property type="entry name" value="SERINE/THREONINE-PROTEIN KINASE PIM"/>
    <property type="match status" value="1"/>
</dbReference>
<name>A0A3P8ZT92_ESOLU</name>
<comment type="catalytic activity">
    <reaction evidence="9">
        <text>L-seryl-[protein] + ATP = O-phospho-L-seryl-[protein] + ADP + H(+)</text>
        <dbReference type="Rhea" id="RHEA:17989"/>
        <dbReference type="Rhea" id="RHEA-COMP:9863"/>
        <dbReference type="Rhea" id="RHEA-COMP:11604"/>
        <dbReference type="ChEBI" id="CHEBI:15378"/>
        <dbReference type="ChEBI" id="CHEBI:29999"/>
        <dbReference type="ChEBI" id="CHEBI:30616"/>
        <dbReference type="ChEBI" id="CHEBI:83421"/>
        <dbReference type="ChEBI" id="CHEBI:456216"/>
        <dbReference type="EC" id="2.7.11.1"/>
    </reaction>
</comment>
<protein>
    <recommendedName>
        <fullName evidence="2">non-specific serine/threonine protein kinase</fullName>
        <ecNumber evidence="2">2.7.11.1</ecNumber>
    </recommendedName>
</protein>
<dbReference type="GeneTree" id="ENSGT00950000182996"/>
<feature type="binding site" evidence="10">
    <location>
        <position position="183"/>
    </location>
    <ligand>
        <name>ATP</name>
        <dbReference type="ChEBI" id="CHEBI:30616"/>
    </ligand>
</feature>
<organism evidence="14 15">
    <name type="scientific">Esox lucius</name>
    <name type="common">Northern pike</name>
    <dbReference type="NCBI Taxonomy" id="8010"/>
    <lineage>
        <taxon>Eukaryota</taxon>
        <taxon>Metazoa</taxon>
        <taxon>Chordata</taxon>
        <taxon>Craniata</taxon>
        <taxon>Vertebrata</taxon>
        <taxon>Euteleostomi</taxon>
        <taxon>Actinopterygii</taxon>
        <taxon>Neopterygii</taxon>
        <taxon>Teleostei</taxon>
        <taxon>Protacanthopterygii</taxon>
        <taxon>Esociformes</taxon>
        <taxon>Esocidae</taxon>
        <taxon>Esox</taxon>
    </lineage>
</organism>
<dbReference type="OrthoDB" id="8596411at2759"/>
<evidence type="ECO:0000256" key="11">
    <source>
        <dbReference type="RuleBase" id="RU000304"/>
    </source>
</evidence>
<dbReference type="Pfam" id="PF00069">
    <property type="entry name" value="Pkinase"/>
    <property type="match status" value="1"/>
</dbReference>
<comment type="catalytic activity">
    <reaction evidence="8">
        <text>L-threonyl-[protein] + ATP = O-phospho-L-threonyl-[protein] + ADP + H(+)</text>
        <dbReference type="Rhea" id="RHEA:46608"/>
        <dbReference type="Rhea" id="RHEA-COMP:11060"/>
        <dbReference type="Rhea" id="RHEA-COMP:11605"/>
        <dbReference type="ChEBI" id="CHEBI:15378"/>
        <dbReference type="ChEBI" id="CHEBI:30013"/>
        <dbReference type="ChEBI" id="CHEBI:30616"/>
        <dbReference type="ChEBI" id="CHEBI:61977"/>
        <dbReference type="ChEBI" id="CHEBI:456216"/>
        <dbReference type="EC" id="2.7.11.1"/>
    </reaction>
</comment>
<dbReference type="SMART" id="SM00220">
    <property type="entry name" value="S_TKc"/>
    <property type="match status" value="1"/>
</dbReference>
<dbReference type="PROSITE" id="PS50011">
    <property type="entry name" value="PROTEIN_KINASE_DOM"/>
    <property type="match status" value="1"/>
</dbReference>
<dbReference type="InterPro" id="IPR000719">
    <property type="entry name" value="Prot_kinase_dom"/>
</dbReference>
<evidence type="ECO:0000313" key="15">
    <source>
        <dbReference type="Proteomes" id="UP000265140"/>
    </source>
</evidence>
<keyword evidence="6" id="KW-0418">Kinase</keyword>
<dbReference type="EC" id="2.7.11.1" evidence="2"/>
<evidence type="ECO:0000256" key="5">
    <source>
        <dbReference type="ARBA" id="ARBA00022741"/>
    </source>
</evidence>
<dbReference type="InterPro" id="IPR008271">
    <property type="entry name" value="Ser/Thr_kinase_AS"/>
</dbReference>
<evidence type="ECO:0000259" key="13">
    <source>
        <dbReference type="PROSITE" id="PS50011"/>
    </source>
</evidence>
<evidence type="ECO:0000256" key="6">
    <source>
        <dbReference type="ARBA" id="ARBA00022777"/>
    </source>
</evidence>
<dbReference type="SUPFAM" id="SSF56112">
    <property type="entry name" value="Protein kinase-like (PK-like)"/>
    <property type="match status" value="1"/>
</dbReference>
<feature type="domain" description="Protein kinase" evidence="13">
    <location>
        <begin position="154"/>
        <end position="410"/>
    </location>
</feature>
<evidence type="ECO:0000256" key="12">
    <source>
        <dbReference type="SAM" id="MobiDB-lite"/>
    </source>
</evidence>
<evidence type="ECO:0000313" key="14">
    <source>
        <dbReference type="Ensembl" id="ENSELUP00000031967.2"/>
    </source>
</evidence>
<dbReference type="Proteomes" id="UP000265140">
    <property type="component" value="Chromosome 20"/>
</dbReference>
<evidence type="ECO:0000256" key="8">
    <source>
        <dbReference type="ARBA" id="ARBA00047899"/>
    </source>
</evidence>
<dbReference type="GO" id="GO:0106310">
    <property type="term" value="F:protein serine kinase activity"/>
    <property type="evidence" value="ECO:0007669"/>
    <property type="project" value="RHEA"/>
</dbReference>
<dbReference type="GO" id="GO:0005524">
    <property type="term" value="F:ATP binding"/>
    <property type="evidence" value="ECO:0007669"/>
    <property type="project" value="UniProtKB-UniRule"/>
</dbReference>
<reference evidence="14" key="4">
    <citation type="submission" date="2025-09" db="UniProtKB">
        <authorList>
            <consortium name="Ensembl"/>
        </authorList>
    </citation>
    <scope>IDENTIFICATION</scope>
</reference>
<dbReference type="GO" id="GO:0005737">
    <property type="term" value="C:cytoplasm"/>
    <property type="evidence" value="ECO:0007669"/>
    <property type="project" value="TreeGrafter"/>
</dbReference>
<feature type="compositionally biased region" description="Basic residues" evidence="12">
    <location>
        <begin position="29"/>
        <end position="40"/>
    </location>
</feature>
<dbReference type="OMA" id="WMEPVGH"/>
<dbReference type="InterPro" id="IPR017441">
    <property type="entry name" value="Protein_kinase_ATP_BS"/>
</dbReference>
<evidence type="ECO:0000256" key="7">
    <source>
        <dbReference type="ARBA" id="ARBA00022840"/>
    </source>
</evidence>
<dbReference type="GO" id="GO:0004674">
    <property type="term" value="F:protein serine/threonine kinase activity"/>
    <property type="evidence" value="ECO:0007669"/>
    <property type="project" value="UniProtKB-KW"/>
</dbReference>
<keyword evidence="5 10" id="KW-0547">Nucleotide-binding</keyword>
<dbReference type="Gene3D" id="1.10.510.10">
    <property type="entry name" value="Transferase(Phosphotransferase) domain 1"/>
    <property type="match status" value="1"/>
</dbReference>
<sequence>MITRSSQEIPSPAPNTSDQGCVLNGDGGRKRKRSWSHKGKTAAPGSECNGSNEPNTSRERLALPTLPATKILCCCPGNVSQGCNAMPSRPWGLGRGGWMEPVGHCPPLNQNQGARPQCLGGQEQTGLSQDHGYLSTSCPKATKRKRKARLEKLYVKGTLLGKGGYGSVYAGTRKSDGMPVAIKYVSKAEAEEELDIPGLGGALPVEVALMKQVNMEPQCPNIMQMLEWFDQPSRYIMVLECPEPCQDLSAFCQDRGGTISEDLARKVVVQLLRALNHCKECGVLHRDVKPENLLIQTDSHHIKLFDFGCGDLLKNTAYKDFAGTLEYSPPEWFLQKQYLAGPATVWTVGITLYNMICGFVPFSTIREIIKGRVRFTKGQSPECRHLIRWCLSPKAADRPTLEQIELHPWLL</sequence>
<dbReference type="InParanoid" id="A0A3P8ZT92"/>
<dbReference type="Gene3D" id="3.30.200.20">
    <property type="entry name" value="Phosphorylase Kinase, domain 1"/>
    <property type="match status" value="1"/>
</dbReference>
<evidence type="ECO:0000256" key="2">
    <source>
        <dbReference type="ARBA" id="ARBA00012513"/>
    </source>
</evidence>
<dbReference type="PROSITE" id="PS00108">
    <property type="entry name" value="PROTEIN_KINASE_ST"/>
    <property type="match status" value="1"/>
</dbReference>
<keyword evidence="7 10" id="KW-0067">ATP-binding</keyword>
<dbReference type="STRING" id="8010.ENSELUP00000031967"/>
<evidence type="ECO:0000256" key="10">
    <source>
        <dbReference type="PROSITE-ProRule" id="PRU10141"/>
    </source>
</evidence>
<dbReference type="Ensembl" id="ENSELUT00000004411.3">
    <property type="protein sequence ID" value="ENSELUP00000031967.2"/>
    <property type="gene ID" value="ENSELUG00000009693.3"/>
</dbReference>
<dbReference type="PANTHER" id="PTHR22984:SF11">
    <property type="entry name" value="AURORA KINASE-RELATED"/>
    <property type="match status" value="1"/>
</dbReference>
<reference evidence="14" key="2">
    <citation type="submission" date="2020-02" db="EMBL/GenBank/DDBJ databases">
        <title>Esox lucius (northern pike) genome, fEsoLuc1, primary haplotype.</title>
        <authorList>
            <person name="Myers G."/>
            <person name="Karagic N."/>
            <person name="Meyer A."/>
            <person name="Pippel M."/>
            <person name="Reichard M."/>
            <person name="Winkler S."/>
            <person name="Tracey A."/>
            <person name="Sims Y."/>
            <person name="Howe K."/>
            <person name="Rhie A."/>
            <person name="Formenti G."/>
            <person name="Durbin R."/>
            <person name="Fedrigo O."/>
            <person name="Jarvis E.D."/>
        </authorList>
    </citation>
    <scope>NUCLEOTIDE SEQUENCE [LARGE SCALE GENOMIC DNA]</scope>
</reference>
<evidence type="ECO:0000256" key="3">
    <source>
        <dbReference type="ARBA" id="ARBA00022527"/>
    </source>
</evidence>
<dbReference type="AlphaFoldDB" id="A0A3P8ZT92"/>
<dbReference type="GO" id="GO:0043066">
    <property type="term" value="P:negative regulation of apoptotic process"/>
    <property type="evidence" value="ECO:0007669"/>
    <property type="project" value="TreeGrafter"/>
</dbReference>
<evidence type="ECO:0000256" key="1">
    <source>
        <dbReference type="ARBA" id="ARBA00005505"/>
    </source>
</evidence>
<accession>A0A3P8ZT92</accession>
<dbReference type="GO" id="GO:0007346">
    <property type="term" value="P:regulation of mitotic cell cycle"/>
    <property type="evidence" value="ECO:0007669"/>
    <property type="project" value="TreeGrafter"/>
</dbReference>
<evidence type="ECO:0000256" key="4">
    <source>
        <dbReference type="ARBA" id="ARBA00022679"/>
    </source>
</evidence>
<feature type="compositionally biased region" description="Polar residues" evidence="12">
    <location>
        <begin position="1"/>
        <end position="19"/>
    </location>
</feature>
<evidence type="ECO:0000256" key="9">
    <source>
        <dbReference type="ARBA" id="ARBA00048679"/>
    </source>
</evidence>
<feature type="region of interest" description="Disordered" evidence="12">
    <location>
        <begin position="1"/>
        <end position="58"/>
    </location>
</feature>
<dbReference type="FunCoup" id="A0A3P8ZT92">
    <property type="interactions" value="2"/>
</dbReference>
<dbReference type="PROSITE" id="PS00107">
    <property type="entry name" value="PROTEIN_KINASE_ATP"/>
    <property type="match status" value="1"/>
</dbReference>
<comment type="similarity">
    <text evidence="1">Belongs to the protein kinase superfamily. CAMK Ser/Thr protein kinase family. PIM subfamily.</text>
</comment>
<reference evidence="14" key="3">
    <citation type="submission" date="2025-08" db="UniProtKB">
        <authorList>
            <consortium name="Ensembl"/>
        </authorList>
    </citation>
    <scope>IDENTIFICATION</scope>
</reference>
<keyword evidence="3 11" id="KW-0723">Serine/threonine-protein kinase</keyword>
<dbReference type="InterPro" id="IPR011009">
    <property type="entry name" value="Kinase-like_dom_sf"/>
</dbReference>